<evidence type="ECO:0000313" key="9">
    <source>
        <dbReference type="Proteomes" id="UP000319769"/>
    </source>
</evidence>
<dbReference type="InterPro" id="IPR004869">
    <property type="entry name" value="MMPL_dom"/>
</dbReference>
<feature type="transmembrane region" description="Helical" evidence="6">
    <location>
        <begin position="21"/>
        <end position="41"/>
    </location>
</feature>
<keyword evidence="9" id="KW-1185">Reference proteome</keyword>
<dbReference type="SUPFAM" id="SSF82866">
    <property type="entry name" value="Multidrug efflux transporter AcrB transmembrane domain"/>
    <property type="match status" value="2"/>
</dbReference>
<protein>
    <submittedName>
        <fullName evidence="8">MMPL family transporter</fullName>
    </submittedName>
</protein>
<evidence type="ECO:0000313" key="8">
    <source>
        <dbReference type="EMBL" id="KAA9165984.1"/>
    </source>
</evidence>
<feature type="transmembrane region" description="Helical" evidence="6">
    <location>
        <begin position="275"/>
        <end position="295"/>
    </location>
</feature>
<dbReference type="EMBL" id="VMNW02000003">
    <property type="protein sequence ID" value="KAA9165984.1"/>
    <property type="molecule type" value="Genomic_DNA"/>
</dbReference>
<evidence type="ECO:0000256" key="1">
    <source>
        <dbReference type="ARBA" id="ARBA00004651"/>
    </source>
</evidence>
<organism evidence="8 9">
    <name type="scientific">Amycolatopsis acidicola</name>
    <dbReference type="NCBI Taxonomy" id="2596893"/>
    <lineage>
        <taxon>Bacteria</taxon>
        <taxon>Bacillati</taxon>
        <taxon>Actinomycetota</taxon>
        <taxon>Actinomycetes</taxon>
        <taxon>Pseudonocardiales</taxon>
        <taxon>Pseudonocardiaceae</taxon>
        <taxon>Amycolatopsis</taxon>
    </lineage>
</organism>
<proteinExistence type="predicted"/>
<dbReference type="Proteomes" id="UP000319769">
    <property type="component" value="Unassembled WGS sequence"/>
</dbReference>
<reference evidence="8" key="1">
    <citation type="submission" date="2019-09" db="EMBL/GenBank/DDBJ databases">
        <authorList>
            <person name="Teo W.F.A."/>
            <person name="Duangmal K."/>
        </authorList>
    </citation>
    <scope>NUCLEOTIDE SEQUENCE [LARGE SCALE GENOMIC DNA]</scope>
    <source>
        <strain evidence="8">K81G1</strain>
    </source>
</reference>
<feature type="transmembrane region" description="Helical" evidence="6">
    <location>
        <begin position="423"/>
        <end position="442"/>
    </location>
</feature>
<feature type="transmembrane region" description="Helical" evidence="6">
    <location>
        <begin position="695"/>
        <end position="715"/>
    </location>
</feature>
<evidence type="ECO:0000256" key="6">
    <source>
        <dbReference type="SAM" id="Phobius"/>
    </source>
</evidence>
<feature type="transmembrane region" description="Helical" evidence="6">
    <location>
        <begin position="328"/>
        <end position="344"/>
    </location>
</feature>
<comment type="caution">
    <text evidence="8">The sequence shown here is derived from an EMBL/GenBank/DDBJ whole genome shotgun (WGS) entry which is preliminary data.</text>
</comment>
<keyword evidence="5 6" id="KW-0472">Membrane</keyword>
<feature type="domain" description="Membrane transport protein MMPL" evidence="7">
    <location>
        <begin position="541"/>
        <end position="740"/>
    </location>
</feature>
<feature type="transmembrane region" description="Helical" evidence="6">
    <location>
        <begin position="721"/>
        <end position="744"/>
    </location>
</feature>
<dbReference type="Gene3D" id="1.20.1640.10">
    <property type="entry name" value="Multidrug efflux transporter AcrB transmembrane domain"/>
    <property type="match status" value="2"/>
</dbReference>
<comment type="subcellular location">
    <subcellularLocation>
        <location evidence="1">Cell membrane</location>
        <topology evidence="1">Multi-pass membrane protein</topology>
    </subcellularLocation>
</comment>
<evidence type="ECO:0000259" key="7">
    <source>
        <dbReference type="Pfam" id="PF03176"/>
    </source>
</evidence>
<dbReference type="AlphaFoldDB" id="A0A5N0VKW4"/>
<evidence type="ECO:0000256" key="5">
    <source>
        <dbReference type="ARBA" id="ARBA00023136"/>
    </source>
</evidence>
<feature type="transmembrane region" description="Helical" evidence="6">
    <location>
        <begin position="662"/>
        <end position="683"/>
    </location>
</feature>
<dbReference type="Pfam" id="PF03176">
    <property type="entry name" value="MMPL"/>
    <property type="match status" value="2"/>
</dbReference>
<dbReference type="OrthoDB" id="3609669at2"/>
<evidence type="ECO:0000256" key="4">
    <source>
        <dbReference type="ARBA" id="ARBA00022989"/>
    </source>
</evidence>
<dbReference type="PANTHER" id="PTHR33406">
    <property type="entry name" value="MEMBRANE PROTEIN MJ1562-RELATED"/>
    <property type="match status" value="1"/>
</dbReference>
<keyword evidence="4 6" id="KW-1133">Transmembrane helix</keyword>
<feature type="transmembrane region" description="Helical" evidence="6">
    <location>
        <begin position="356"/>
        <end position="376"/>
    </location>
</feature>
<keyword evidence="3 6" id="KW-0812">Transmembrane</keyword>
<sequence length="767" mass="79963">MKARARRILSAVRHPTRRGAFAVLAVLAVLVVGGFVAGGAARLRVQTDLDSFLPRDDPELTQFDSVSRVFGADPIVVLVRAHQPGQQLDEAHLLPLLGLEGKLSQLPDVAAVYGPGTTLNQIAGQTQLLLAELTGRRDGIQSQAVDAAKQRGASDSAAQEAGQEALRQFDLRYGPLLVQAMPAGLPTLHNPGFVRSVVYDTQGKPKGQWRFIIPSADSAAVLIRPRQGLDETAAKSLVDSVRSTVADAKLDAAQVQVSGVPVIISALGDEVRGEIPLLGGIAVLALAGCFLLVPWTRWRRRLLPVATTLLAVAMTLAIFGWLDKPVSLGVVAFLPVLLGIGSYYPTYFAQHARWRMVFVVVTASAASFATLTLSPMPFISDLGLAMSVGVLLAAGTGFVLLGRHPREEDSEPGRTAPRARRHTRSTVLAAGLVVGALGWAALPGMPLEGSFEKLAAGLPALSDARDVESVMGSSGELDVVLDGGDALAPQAIAWAQQAQNVAVSRYGDQLRPVVSPPTLLPFLGAAPNADQIQAGVRLLPKYLTGAVFSDDNKTALLSFGVRFDDMGSLQHVRDDLAASLPPPPAGYHVEITGLPAVAVRGNELLSGDRVLMNLAGIVAAGSVLALGLRRRADAGRAVLAAAIATGAGLAGMHLAGVPLSPVTVGLGSLTAAVGCEFTVLLAESARRNSRTLRRSVGLAALTSAVGYTVLSFSGLTAIREFGLLLAGSVLLALAAAACVVWATVGRPGRGTETADIPEVRKPMVGVR</sequence>
<evidence type="ECO:0000256" key="3">
    <source>
        <dbReference type="ARBA" id="ARBA00022692"/>
    </source>
</evidence>
<name>A0A5N0VKW4_9PSEU</name>
<dbReference type="GO" id="GO:0005886">
    <property type="term" value="C:plasma membrane"/>
    <property type="evidence" value="ECO:0007669"/>
    <property type="project" value="UniProtKB-SubCell"/>
</dbReference>
<keyword evidence="2" id="KW-1003">Cell membrane</keyword>
<feature type="transmembrane region" description="Helical" evidence="6">
    <location>
        <begin position="637"/>
        <end position="656"/>
    </location>
</feature>
<dbReference type="PANTHER" id="PTHR33406:SF13">
    <property type="entry name" value="MEMBRANE PROTEIN YDFJ"/>
    <property type="match status" value="1"/>
</dbReference>
<feature type="transmembrane region" description="Helical" evidence="6">
    <location>
        <begin position="610"/>
        <end position="628"/>
    </location>
</feature>
<evidence type="ECO:0000256" key="2">
    <source>
        <dbReference type="ARBA" id="ARBA00022475"/>
    </source>
</evidence>
<dbReference type="InterPro" id="IPR050545">
    <property type="entry name" value="Mycobact_MmpL"/>
</dbReference>
<gene>
    <name evidence="8" type="ORF">FPZ12_003260</name>
</gene>
<feature type="transmembrane region" description="Helical" evidence="6">
    <location>
        <begin position="382"/>
        <end position="402"/>
    </location>
</feature>
<feature type="domain" description="Membrane transport protein MMPL" evidence="7">
    <location>
        <begin position="197"/>
        <end position="338"/>
    </location>
</feature>
<accession>A0A5N0VKW4</accession>
<feature type="transmembrane region" description="Helical" evidence="6">
    <location>
        <begin position="302"/>
        <end position="322"/>
    </location>
</feature>
<dbReference type="RefSeq" id="WP_144748681.1">
    <property type="nucleotide sequence ID" value="NZ_VMNW02000003.1"/>
</dbReference>